<comment type="similarity">
    <text evidence="2">Belongs to the terpene synthase family.</text>
</comment>
<dbReference type="GO" id="GO:0046872">
    <property type="term" value="F:metal ion binding"/>
    <property type="evidence" value="ECO:0007669"/>
    <property type="project" value="UniProtKB-KW"/>
</dbReference>
<dbReference type="GO" id="GO:0010333">
    <property type="term" value="F:terpene synthase activity"/>
    <property type="evidence" value="ECO:0007669"/>
    <property type="project" value="InterPro"/>
</dbReference>
<evidence type="ECO:0000256" key="2">
    <source>
        <dbReference type="RuleBase" id="RU366034"/>
    </source>
</evidence>
<dbReference type="PANTHER" id="PTHR35201">
    <property type="entry name" value="TERPENE SYNTHASE"/>
    <property type="match status" value="1"/>
</dbReference>
<dbReference type="SFLD" id="SFLDS00005">
    <property type="entry name" value="Isoprenoid_Synthase_Type_I"/>
    <property type="match status" value="1"/>
</dbReference>
<evidence type="ECO:0000313" key="4">
    <source>
        <dbReference type="Proteomes" id="UP000286746"/>
    </source>
</evidence>
<dbReference type="Gene3D" id="1.10.600.10">
    <property type="entry name" value="Farnesyl Diphosphate Synthase"/>
    <property type="match status" value="1"/>
</dbReference>
<dbReference type="SFLD" id="SFLDG01020">
    <property type="entry name" value="Terpene_Cyclase_Like_2"/>
    <property type="match status" value="1"/>
</dbReference>
<protein>
    <recommendedName>
        <fullName evidence="2">Terpene synthase</fullName>
        <ecNumber evidence="2">4.2.3.-</ecNumber>
    </recommendedName>
</protein>
<dbReference type="AlphaFoldDB" id="A0A401VY17"/>
<dbReference type="Proteomes" id="UP000286746">
    <property type="component" value="Unassembled WGS sequence"/>
</dbReference>
<evidence type="ECO:0000256" key="1">
    <source>
        <dbReference type="ARBA" id="ARBA00023239"/>
    </source>
</evidence>
<organism evidence="3 4">
    <name type="scientific">Streptomyces paromomycinus</name>
    <name type="common">Streptomyces rimosus subsp. paromomycinus</name>
    <dbReference type="NCBI Taxonomy" id="92743"/>
    <lineage>
        <taxon>Bacteria</taxon>
        <taxon>Bacillati</taxon>
        <taxon>Actinomycetota</taxon>
        <taxon>Actinomycetes</taxon>
        <taxon>Kitasatosporales</taxon>
        <taxon>Streptomycetaceae</taxon>
        <taxon>Streptomyces</taxon>
    </lineage>
</organism>
<dbReference type="Pfam" id="PF19086">
    <property type="entry name" value="Terpene_syn_C_2"/>
    <property type="match status" value="1"/>
</dbReference>
<keyword evidence="1 2" id="KW-0456">Lyase</keyword>
<sequence>MDTSNSYELPPFWTPHPACLHPAADVLEQHSLRWMTQLDFFGEPGRRKTMTAARSGLLAAYLTPGAPVDRVQLYADLICWLHCFDDCHVDDPQWEPSRLADLARRTGTLVRALQNPGTPLRVDDPFVAALVELSERFRSAATPAQHKRWREAFAPYFSAHLWLLSHHVNHTRPTLDEYLALRTVASGTHLVAYTHEIVNGSEIAVHEWALPPLWACVEIAYAVGNFDNDIVSRAKEVQDNETGHNLVDIVAAEQNLPLSEALRAAMAMRDRMLARFLAQYRLVRPLVSPSAARCLDDWAALPAGALEMQRRSPRYAVNGHTGIRYTDTPSDTSIEPLPYSSVAWWWETLDNSPSGSGL</sequence>
<accession>A0A401VY17</accession>
<gene>
    <name evidence="3" type="primary">cyc2_2</name>
    <name evidence="3" type="ORF">GKJPGBOP_01583</name>
</gene>
<dbReference type="InterPro" id="IPR008949">
    <property type="entry name" value="Isoprenoid_synthase_dom_sf"/>
</dbReference>
<comment type="caution">
    <text evidence="3">The sequence shown here is derived from an EMBL/GenBank/DDBJ whole genome shotgun (WGS) entry which is preliminary data.</text>
</comment>
<proteinExistence type="inferred from homology"/>
<keyword evidence="2" id="KW-0460">Magnesium</keyword>
<evidence type="ECO:0000313" key="3">
    <source>
        <dbReference type="EMBL" id="GCD41925.1"/>
    </source>
</evidence>
<dbReference type="RefSeq" id="WP_125053159.1">
    <property type="nucleotide sequence ID" value="NZ_BHZD01000001.1"/>
</dbReference>
<name>A0A401VY17_STREY</name>
<dbReference type="SUPFAM" id="SSF48576">
    <property type="entry name" value="Terpenoid synthases"/>
    <property type="match status" value="1"/>
</dbReference>
<dbReference type="EMBL" id="BHZD01000001">
    <property type="protein sequence ID" value="GCD41925.1"/>
    <property type="molecule type" value="Genomic_DNA"/>
</dbReference>
<keyword evidence="2" id="KW-0479">Metal-binding</keyword>
<dbReference type="PANTHER" id="PTHR35201:SF4">
    <property type="entry name" value="BETA-PINACENE SYNTHASE-RELATED"/>
    <property type="match status" value="1"/>
</dbReference>
<dbReference type="EC" id="4.2.3.-" evidence="2"/>
<keyword evidence="4" id="KW-1185">Reference proteome</keyword>
<reference evidence="3 4" key="1">
    <citation type="submission" date="2018-11" db="EMBL/GenBank/DDBJ databases">
        <title>Whole genome sequence of Streptomyces paromomycinus NBRC 15454(T).</title>
        <authorList>
            <person name="Komaki H."/>
            <person name="Tamura T."/>
        </authorList>
    </citation>
    <scope>NUCLEOTIDE SEQUENCE [LARGE SCALE GENOMIC DNA]</scope>
    <source>
        <strain evidence="3 4">NBRC 15454</strain>
    </source>
</reference>
<dbReference type="InterPro" id="IPR034686">
    <property type="entry name" value="Terpene_cyclase-like_2"/>
</dbReference>
<comment type="cofactor">
    <cofactor evidence="2">
        <name>Mg(2+)</name>
        <dbReference type="ChEBI" id="CHEBI:18420"/>
    </cofactor>
</comment>